<gene>
    <name evidence="14" type="ORF">cyc_00978</name>
</gene>
<dbReference type="Gene3D" id="1.25.40.120">
    <property type="entry name" value="Protein prenylyltransferase"/>
    <property type="match status" value="1"/>
</dbReference>
<evidence type="ECO:0000313" key="15">
    <source>
        <dbReference type="Proteomes" id="UP000095192"/>
    </source>
</evidence>
<keyword evidence="8" id="KW-0460">Magnesium</keyword>
<evidence type="ECO:0000256" key="9">
    <source>
        <dbReference type="ARBA" id="ARBA00040965"/>
    </source>
</evidence>
<dbReference type="SUPFAM" id="SSF48439">
    <property type="entry name" value="Protein prenylyltransferase"/>
    <property type="match status" value="1"/>
</dbReference>
<proteinExistence type="inferred from homology"/>
<organism evidence="14 15">
    <name type="scientific">Cyclospora cayetanensis</name>
    <dbReference type="NCBI Taxonomy" id="88456"/>
    <lineage>
        <taxon>Eukaryota</taxon>
        <taxon>Sar</taxon>
        <taxon>Alveolata</taxon>
        <taxon>Apicomplexa</taxon>
        <taxon>Conoidasida</taxon>
        <taxon>Coccidia</taxon>
        <taxon>Eucoccidiorida</taxon>
        <taxon>Eimeriorina</taxon>
        <taxon>Eimeriidae</taxon>
        <taxon>Cyclospora</taxon>
    </lineage>
</organism>
<dbReference type="EMBL" id="JROU02000216">
    <property type="protein sequence ID" value="OEH79995.1"/>
    <property type="molecule type" value="Genomic_DNA"/>
</dbReference>
<evidence type="ECO:0000256" key="10">
    <source>
        <dbReference type="ARBA" id="ARBA00041392"/>
    </source>
</evidence>
<accession>A0A1D3D990</accession>
<dbReference type="AlphaFoldDB" id="A0A1D3D990"/>
<evidence type="ECO:0000256" key="12">
    <source>
        <dbReference type="ARBA" id="ARBA00043086"/>
    </source>
</evidence>
<evidence type="ECO:0000256" key="8">
    <source>
        <dbReference type="ARBA" id="ARBA00022842"/>
    </source>
</evidence>
<dbReference type="VEuPathDB" id="ToxoDB:LOC34618063"/>
<protein>
    <recommendedName>
        <fullName evidence="9">Protein farnesyltransferase/geranylgeranyltransferase type-1 subunit alpha</fullName>
        <ecNumber evidence="4">2.5.1.58</ecNumber>
        <ecNumber evidence="3">2.5.1.59</ecNumber>
    </recommendedName>
    <alternativeName>
        <fullName evidence="12">CAAX farnesyltransferase subunit alpha</fullName>
    </alternativeName>
    <alternativeName>
        <fullName evidence="11">FTase-alpha</fullName>
    </alternativeName>
    <alternativeName>
        <fullName evidence="10">Ras proteins prenyltransferase subunit alpha</fullName>
    </alternativeName>
    <alternativeName>
        <fullName evidence="13">Type I protein geranyl-geranyltransferase subunit alpha</fullName>
    </alternativeName>
</protein>
<keyword evidence="15" id="KW-1185">Reference proteome</keyword>
<evidence type="ECO:0000256" key="5">
    <source>
        <dbReference type="ARBA" id="ARBA00022602"/>
    </source>
</evidence>
<dbReference type="Pfam" id="PF01239">
    <property type="entry name" value="PPTA"/>
    <property type="match status" value="2"/>
</dbReference>
<evidence type="ECO:0000256" key="3">
    <source>
        <dbReference type="ARBA" id="ARBA00012700"/>
    </source>
</evidence>
<dbReference type="EC" id="2.5.1.59" evidence="3"/>
<dbReference type="GO" id="GO:0004662">
    <property type="term" value="F:CAAX-protein geranylgeranyltransferase activity"/>
    <property type="evidence" value="ECO:0007669"/>
    <property type="project" value="UniProtKB-EC"/>
</dbReference>
<dbReference type="PROSITE" id="PS51147">
    <property type="entry name" value="PFTA"/>
    <property type="match status" value="2"/>
</dbReference>
<evidence type="ECO:0000256" key="6">
    <source>
        <dbReference type="ARBA" id="ARBA00022679"/>
    </source>
</evidence>
<reference evidence="14 15" key="1">
    <citation type="journal article" date="2016" name="BMC Genomics">
        <title>Comparative genomics reveals Cyclospora cayetanensis possesses coccidia-like metabolism and invasion components but unique surface antigens.</title>
        <authorList>
            <person name="Liu S."/>
            <person name="Wang L."/>
            <person name="Zheng H."/>
            <person name="Xu Z."/>
            <person name="Roellig D.M."/>
            <person name="Li N."/>
            <person name="Frace M.A."/>
            <person name="Tang K."/>
            <person name="Arrowood M.J."/>
            <person name="Moss D.M."/>
            <person name="Zhang L."/>
            <person name="Feng Y."/>
            <person name="Xiao L."/>
        </authorList>
    </citation>
    <scope>NUCLEOTIDE SEQUENCE [LARGE SCALE GENOMIC DNA]</scope>
    <source>
        <strain evidence="14 15">CHN_HEN01</strain>
    </source>
</reference>
<evidence type="ECO:0000256" key="7">
    <source>
        <dbReference type="ARBA" id="ARBA00022737"/>
    </source>
</evidence>
<evidence type="ECO:0000313" key="14">
    <source>
        <dbReference type="EMBL" id="OEH79995.1"/>
    </source>
</evidence>
<dbReference type="Proteomes" id="UP000095192">
    <property type="component" value="Unassembled WGS sequence"/>
</dbReference>
<dbReference type="VEuPathDB" id="ToxoDB:cyc_00978"/>
<evidence type="ECO:0000256" key="11">
    <source>
        <dbReference type="ARBA" id="ARBA00042436"/>
    </source>
</evidence>
<dbReference type="PANTHER" id="PTHR11129">
    <property type="entry name" value="PROTEIN FARNESYLTRANSFERASE ALPHA SUBUNIT/RAB GERANYLGERANYL TRANSFERASE ALPHA SUBUNIT"/>
    <property type="match status" value="1"/>
</dbReference>
<sequence>MDIFPRSEVREVAVIAGSQKEEAFLREQHQLYGIVANSGECGIPALLHSPDFLLKNTAAIEANSGDYTSWYLRRRYFSLNPEALDEEELRYCREVCLASIKNYQAWFHRRWLLQRLPPSCFSIEEELDSLKEASSLDLKNYSCWAHRAFLVDTFKLSLEAEVEDTERILQADCFSNSAFSHLFLILKKMAVKAQPQEALSIWTKAIQRYARVFEAQPSNESLPEFQEAVDTLLNVAARVATVAEGGERFALEKCMRLKTTDPIRRFYWAWRAMLLGKKDLALQIVP</sequence>
<comment type="caution">
    <text evidence="14">The sequence shown here is derived from an EMBL/GenBank/DDBJ whole genome shotgun (WGS) entry which is preliminary data.</text>
</comment>
<dbReference type="GO" id="GO:0004660">
    <property type="term" value="F:protein farnesyltransferase activity"/>
    <property type="evidence" value="ECO:0007669"/>
    <property type="project" value="UniProtKB-EC"/>
</dbReference>
<evidence type="ECO:0000256" key="4">
    <source>
        <dbReference type="ARBA" id="ARBA00012702"/>
    </source>
</evidence>
<name>A0A1D3D990_9EIME</name>
<evidence type="ECO:0000256" key="1">
    <source>
        <dbReference type="ARBA" id="ARBA00001946"/>
    </source>
</evidence>
<comment type="similarity">
    <text evidence="2">Belongs to the protein prenyltransferase subunit alpha family.</text>
</comment>
<dbReference type="InterPro" id="IPR002088">
    <property type="entry name" value="Prenyl_trans_a"/>
</dbReference>
<dbReference type="InParanoid" id="A0A1D3D990"/>
<keyword evidence="6" id="KW-0808">Transferase</keyword>
<dbReference type="GO" id="GO:0005953">
    <property type="term" value="C:CAAX-protein geranylgeranyltransferase complex"/>
    <property type="evidence" value="ECO:0007669"/>
    <property type="project" value="TreeGrafter"/>
</dbReference>
<comment type="cofactor">
    <cofactor evidence="1">
        <name>Mg(2+)</name>
        <dbReference type="ChEBI" id="CHEBI:18420"/>
    </cofactor>
</comment>
<evidence type="ECO:0000256" key="2">
    <source>
        <dbReference type="ARBA" id="ARBA00006734"/>
    </source>
</evidence>
<keyword evidence="7" id="KW-0677">Repeat</keyword>
<dbReference type="GO" id="GO:0005965">
    <property type="term" value="C:protein farnesyltransferase complex"/>
    <property type="evidence" value="ECO:0007669"/>
    <property type="project" value="TreeGrafter"/>
</dbReference>
<dbReference type="PANTHER" id="PTHR11129:SF1">
    <property type="entry name" value="PROTEIN FARNESYLTRANSFERASE_GERANYLGERANYLTRANSFERASE TYPE-1 SUBUNIT ALPHA"/>
    <property type="match status" value="1"/>
</dbReference>
<keyword evidence="5" id="KW-0637">Prenyltransferase</keyword>
<evidence type="ECO:0000256" key="13">
    <source>
        <dbReference type="ARBA" id="ARBA00043219"/>
    </source>
</evidence>
<dbReference type="EC" id="2.5.1.58" evidence="4"/>